<dbReference type="EMBL" id="JBHSKT010000003">
    <property type="protein sequence ID" value="MFC5270343.1"/>
    <property type="molecule type" value="Genomic_DNA"/>
</dbReference>
<gene>
    <name evidence="1" type="ORF">ACFPIB_06975</name>
</gene>
<keyword evidence="2" id="KW-1185">Reference proteome</keyword>
<sequence length="125" mass="13876">MERLKKIAVVLAAFFLTLLLSEEIFLMAQGIRNQRARMDVRGTSRRTARRVNRRHDYYQGGRGYYGGAYVAPAAVAVGAAATAAVLYSLPGGCVDYSGYYNCNGTYYQPQMQGTEVVYIQVEVDD</sequence>
<organism evidence="1 2">
    <name type="scientific">Adhaeribacter terreus</name>
    <dbReference type="NCBI Taxonomy" id="529703"/>
    <lineage>
        <taxon>Bacteria</taxon>
        <taxon>Pseudomonadati</taxon>
        <taxon>Bacteroidota</taxon>
        <taxon>Cytophagia</taxon>
        <taxon>Cytophagales</taxon>
        <taxon>Hymenobacteraceae</taxon>
        <taxon>Adhaeribacter</taxon>
    </lineage>
</organism>
<evidence type="ECO:0000313" key="1">
    <source>
        <dbReference type="EMBL" id="MFC5270343.1"/>
    </source>
</evidence>
<dbReference type="Proteomes" id="UP001596161">
    <property type="component" value="Unassembled WGS sequence"/>
</dbReference>
<evidence type="ECO:0000313" key="2">
    <source>
        <dbReference type="Proteomes" id="UP001596161"/>
    </source>
</evidence>
<comment type="caution">
    <text evidence="1">The sequence shown here is derived from an EMBL/GenBank/DDBJ whole genome shotgun (WGS) entry which is preliminary data.</text>
</comment>
<accession>A0ABW0EAS8</accession>
<reference evidence="2" key="1">
    <citation type="journal article" date="2019" name="Int. J. Syst. Evol. Microbiol.">
        <title>The Global Catalogue of Microorganisms (GCM) 10K type strain sequencing project: providing services to taxonomists for standard genome sequencing and annotation.</title>
        <authorList>
            <consortium name="The Broad Institute Genomics Platform"/>
            <consortium name="The Broad Institute Genome Sequencing Center for Infectious Disease"/>
            <person name="Wu L."/>
            <person name="Ma J."/>
        </authorList>
    </citation>
    <scope>NUCLEOTIDE SEQUENCE [LARGE SCALE GENOMIC DNA]</scope>
    <source>
        <strain evidence="2">KACC 12602</strain>
    </source>
</reference>
<name>A0ABW0EAS8_9BACT</name>
<dbReference type="RefSeq" id="WP_378016714.1">
    <property type="nucleotide sequence ID" value="NZ_JBHSKT010000003.1"/>
</dbReference>
<protein>
    <submittedName>
        <fullName evidence="1">Uncharacterized protein</fullName>
    </submittedName>
</protein>
<proteinExistence type="predicted"/>